<organism evidence="1 2">
    <name type="scientific">Pleurodeles waltl</name>
    <name type="common">Iberian ribbed newt</name>
    <dbReference type="NCBI Taxonomy" id="8319"/>
    <lineage>
        <taxon>Eukaryota</taxon>
        <taxon>Metazoa</taxon>
        <taxon>Chordata</taxon>
        <taxon>Craniata</taxon>
        <taxon>Vertebrata</taxon>
        <taxon>Euteleostomi</taxon>
        <taxon>Amphibia</taxon>
        <taxon>Batrachia</taxon>
        <taxon>Caudata</taxon>
        <taxon>Salamandroidea</taxon>
        <taxon>Salamandridae</taxon>
        <taxon>Pleurodelinae</taxon>
        <taxon>Pleurodeles</taxon>
    </lineage>
</organism>
<dbReference type="AlphaFoldDB" id="A0AAV7P4Z6"/>
<dbReference type="EMBL" id="JANPWB010000011">
    <property type="protein sequence ID" value="KAJ1123368.1"/>
    <property type="molecule type" value="Genomic_DNA"/>
</dbReference>
<comment type="caution">
    <text evidence="1">The sequence shown here is derived from an EMBL/GenBank/DDBJ whole genome shotgun (WGS) entry which is preliminary data.</text>
</comment>
<proteinExistence type="predicted"/>
<sequence>MCVMRRRVLRCSARTHPHPLPQPAAFQDDDGAIQGDFVNRSEALVLIECCFFGLLIHTSVLEGGLAQRCCWLQRSPWAAGVPALPGESTCASCIGHQSPHPALPAATGARKCACISCIGTCAPCSASRYRHQ</sequence>
<accession>A0AAV7P4Z6</accession>
<name>A0AAV7P4Z6_PLEWA</name>
<gene>
    <name evidence="1" type="ORF">NDU88_001838</name>
</gene>
<keyword evidence="2" id="KW-1185">Reference proteome</keyword>
<dbReference type="Proteomes" id="UP001066276">
    <property type="component" value="Chromosome 7"/>
</dbReference>
<evidence type="ECO:0000313" key="2">
    <source>
        <dbReference type="Proteomes" id="UP001066276"/>
    </source>
</evidence>
<evidence type="ECO:0000313" key="1">
    <source>
        <dbReference type="EMBL" id="KAJ1123368.1"/>
    </source>
</evidence>
<protein>
    <submittedName>
        <fullName evidence="1">Uncharacterized protein</fullName>
    </submittedName>
</protein>
<reference evidence="1" key="1">
    <citation type="journal article" date="2022" name="bioRxiv">
        <title>Sequencing and chromosome-scale assembly of the giantPleurodeles waltlgenome.</title>
        <authorList>
            <person name="Brown T."/>
            <person name="Elewa A."/>
            <person name="Iarovenko S."/>
            <person name="Subramanian E."/>
            <person name="Araus A.J."/>
            <person name="Petzold A."/>
            <person name="Susuki M."/>
            <person name="Suzuki K.-i.T."/>
            <person name="Hayashi T."/>
            <person name="Toyoda A."/>
            <person name="Oliveira C."/>
            <person name="Osipova E."/>
            <person name="Leigh N.D."/>
            <person name="Simon A."/>
            <person name="Yun M.H."/>
        </authorList>
    </citation>
    <scope>NUCLEOTIDE SEQUENCE</scope>
    <source>
        <strain evidence="1">20211129_DDA</strain>
        <tissue evidence="1">Liver</tissue>
    </source>
</reference>